<dbReference type="RefSeq" id="WP_349230589.1">
    <property type="nucleotide sequence ID" value="NZ_JBBMFJ010000068.1"/>
</dbReference>
<gene>
    <name evidence="1" type="ORF">WMO41_15780</name>
</gene>
<dbReference type="InterPro" id="IPR047589">
    <property type="entry name" value="DUF11_rpt"/>
</dbReference>
<keyword evidence="2" id="KW-1185">Reference proteome</keyword>
<name>A0ABV1HQK9_9FIRM</name>
<protein>
    <recommendedName>
        <fullName evidence="3">DUF11 domain-containing protein</fullName>
    </recommendedName>
</protein>
<sequence length="283" mass="30290">MAFFTNQAQLRYGNEVANSNITVGEIQEVLAVTKTAVKRTYRQDDTVTYIISIVNSGTTEYTGLTLTDDLGRYAFGEEERTPLDYVAGTIHYYRNGVIQTAPTVEAGPPLVITGISVPAGGNATIVYETRLNAYAPLRIESEITNVVTVSGTCITGITATETISAVAEPILSITKSVSPVPVTECGRLTYTFVIQNTGNVPADPTTEVIVTDTFDPILRDLTVTFNGTAWTDPTNYTYDETTGAFATVLGEVTVPAAIYTQDPETGEWTTSPGVSTLIVTGTI</sequence>
<accession>A0ABV1HQK9</accession>
<proteinExistence type="predicted"/>
<evidence type="ECO:0000313" key="2">
    <source>
        <dbReference type="Proteomes" id="UP001437460"/>
    </source>
</evidence>
<dbReference type="NCBIfam" id="TIGR01451">
    <property type="entry name" value="B_ant_repeat"/>
    <property type="match status" value="1"/>
</dbReference>
<reference evidence="1 2" key="1">
    <citation type="submission" date="2024-03" db="EMBL/GenBank/DDBJ databases">
        <title>Human intestinal bacterial collection.</title>
        <authorList>
            <person name="Pauvert C."/>
            <person name="Hitch T.C.A."/>
            <person name="Clavel T."/>
        </authorList>
    </citation>
    <scope>NUCLEOTIDE SEQUENCE [LARGE SCALE GENOMIC DNA]</scope>
    <source>
        <strain evidence="1 2">CLA-AP-H27</strain>
    </source>
</reference>
<comment type="caution">
    <text evidence="1">The sequence shown here is derived from an EMBL/GenBank/DDBJ whole genome shotgun (WGS) entry which is preliminary data.</text>
</comment>
<evidence type="ECO:0000313" key="1">
    <source>
        <dbReference type="EMBL" id="MEQ2564605.1"/>
    </source>
</evidence>
<evidence type="ECO:0008006" key="3">
    <source>
        <dbReference type="Google" id="ProtNLM"/>
    </source>
</evidence>
<dbReference type="EMBL" id="JBBMFJ010000068">
    <property type="protein sequence ID" value="MEQ2564605.1"/>
    <property type="molecule type" value="Genomic_DNA"/>
</dbReference>
<organism evidence="1 2">
    <name type="scientific">Ventrimonas faecis</name>
    <dbReference type="NCBI Taxonomy" id="3133170"/>
    <lineage>
        <taxon>Bacteria</taxon>
        <taxon>Bacillati</taxon>
        <taxon>Bacillota</taxon>
        <taxon>Clostridia</taxon>
        <taxon>Lachnospirales</taxon>
        <taxon>Lachnospiraceae</taxon>
        <taxon>Ventrimonas</taxon>
    </lineage>
</organism>
<dbReference type="Proteomes" id="UP001437460">
    <property type="component" value="Unassembled WGS sequence"/>
</dbReference>